<gene>
    <name evidence="3" type="ORF">F8O01_16030</name>
</gene>
<keyword evidence="1" id="KW-0378">Hydrolase</keyword>
<keyword evidence="4" id="KW-1185">Reference proteome</keyword>
<dbReference type="RefSeq" id="WP_158041921.1">
    <property type="nucleotide sequence ID" value="NZ_JACCFV010000001.1"/>
</dbReference>
<dbReference type="PANTHER" id="PTHR42856">
    <property type="entry name" value="ACYL-COENZYME A THIOESTERASE PAAI"/>
    <property type="match status" value="1"/>
</dbReference>
<proteinExistence type="predicted"/>
<evidence type="ECO:0000259" key="2">
    <source>
        <dbReference type="Pfam" id="PF03061"/>
    </source>
</evidence>
<sequence length="133" mass="14104">MGTVDPFILGVLENEPSFAWFGFTIEEATEGRAVVSLIVGPGHVNANEMAHGAIIFAVADQAFAMAANTLIPHAATGDAQIHYIAPSRLGQRLEATGRVSWADDRRAIVDVTVTADGAVVATYRGMARATRRP</sequence>
<dbReference type="NCBIfam" id="TIGR00369">
    <property type="entry name" value="unchar_dom_1"/>
    <property type="match status" value="1"/>
</dbReference>
<dbReference type="Pfam" id="PF03061">
    <property type="entry name" value="4HBT"/>
    <property type="match status" value="1"/>
</dbReference>
<dbReference type="Proteomes" id="UP000467240">
    <property type="component" value="Unassembled WGS sequence"/>
</dbReference>
<comment type="caution">
    <text evidence="3">The sequence shown here is derived from an EMBL/GenBank/DDBJ whole genome shotgun (WGS) entry which is preliminary data.</text>
</comment>
<dbReference type="OrthoDB" id="5075821at2"/>
<organism evidence="3 4">
    <name type="scientific">Pseudoclavibacter chungangensis</name>
    <dbReference type="NCBI Taxonomy" id="587635"/>
    <lineage>
        <taxon>Bacteria</taxon>
        <taxon>Bacillati</taxon>
        <taxon>Actinomycetota</taxon>
        <taxon>Actinomycetes</taxon>
        <taxon>Micrococcales</taxon>
        <taxon>Microbacteriaceae</taxon>
        <taxon>Pseudoclavibacter</taxon>
    </lineage>
</organism>
<evidence type="ECO:0000313" key="3">
    <source>
        <dbReference type="EMBL" id="KAB1652837.1"/>
    </source>
</evidence>
<dbReference type="PANTHER" id="PTHR42856:SF1">
    <property type="entry name" value="ACYL-COENZYME A THIOESTERASE PAAI"/>
    <property type="match status" value="1"/>
</dbReference>
<accession>A0A7J5BMZ7</accession>
<dbReference type="Gene3D" id="3.10.129.10">
    <property type="entry name" value="Hotdog Thioesterase"/>
    <property type="match status" value="1"/>
</dbReference>
<dbReference type="InterPro" id="IPR003736">
    <property type="entry name" value="PAAI_dom"/>
</dbReference>
<dbReference type="CDD" id="cd03443">
    <property type="entry name" value="PaaI_thioesterase"/>
    <property type="match status" value="1"/>
</dbReference>
<dbReference type="SUPFAM" id="SSF54637">
    <property type="entry name" value="Thioesterase/thiol ester dehydrase-isomerase"/>
    <property type="match status" value="1"/>
</dbReference>
<reference evidence="3 4" key="1">
    <citation type="submission" date="2019-09" db="EMBL/GenBank/DDBJ databases">
        <title>Phylogeny of genus Pseudoclavibacter and closely related genus.</title>
        <authorList>
            <person name="Li Y."/>
        </authorList>
    </citation>
    <scope>NUCLEOTIDE SEQUENCE [LARGE SCALE GENOMIC DNA]</scope>
    <source>
        <strain evidence="3 4">DSM 23821</strain>
    </source>
</reference>
<dbReference type="AlphaFoldDB" id="A0A7J5BMZ7"/>
<feature type="domain" description="Thioesterase" evidence="2">
    <location>
        <begin position="49"/>
        <end position="117"/>
    </location>
</feature>
<dbReference type="InterPro" id="IPR029069">
    <property type="entry name" value="HotDog_dom_sf"/>
</dbReference>
<dbReference type="InterPro" id="IPR006683">
    <property type="entry name" value="Thioestr_dom"/>
</dbReference>
<dbReference type="EMBL" id="WBJZ01000027">
    <property type="protein sequence ID" value="KAB1652837.1"/>
    <property type="molecule type" value="Genomic_DNA"/>
</dbReference>
<evidence type="ECO:0000256" key="1">
    <source>
        <dbReference type="ARBA" id="ARBA00022801"/>
    </source>
</evidence>
<dbReference type="InterPro" id="IPR052723">
    <property type="entry name" value="Acyl-CoA_thioesterase_PaaI"/>
</dbReference>
<name>A0A7J5BMZ7_9MICO</name>
<dbReference type="GO" id="GO:0016289">
    <property type="term" value="F:acyl-CoA hydrolase activity"/>
    <property type="evidence" value="ECO:0007669"/>
    <property type="project" value="UniProtKB-ARBA"/>
</dbReference>
<evidence type="ECO:0000313" key="4">
    <source>
        <dbReference type="Proteomes" id="UP000467240"/>
    </source>
</evidence>
<protein>
    <submittedName>
        <fullName evidence="3">PaaI family thioesterase</fullName>
    </submittedName>
</protein>